<dbReference type="RefSeq" id="WP_311557336.1">
    <property type="nucleotide sequence ID" value="NZ_JAVREJ010000011.1"/>
</dbReference>
<dbReference type="Proteomes" id="UP001183202">
    <property type="component" value="Unassembled WGS sequence"/>
</dbReference>
<dbReference type="Pfam" id="PF01910">
    <property type="entry name" value="Thiamine_BP"/>
    <property type="match status" value="1"/>
</dbReference>
<dbReference type="NCBIfam" id="TIGR00106">
    <property type="entry name" value="MTH1187 family thiamine-binding protein"/>
    <property type="match status" value="1"/>
</dbReference>
<evidence type="ECO:0000256" key="1">
    <source>
        <dbReference type="ARBA" id="ARBA00010272"/>
    </source>
</evidence>
<gene>
    <name evidence="3" type="ORF">RM445_16665</name>
</gene>
<evidence type="ECO:0000259" key="2">
    <source>
        <dbReference type="Pfam" id="PF01910"/>
    </source>
</evidence>
<dbReference type="Gene3D" id="3.30.70.930">
    <property type="match status" value="1"/>
</dbReference>
<dbReference type="SUPFAM" id="SSF89957">
    <property type="entry name" value="MTH1187/YkoF-like"/>
    <property type="match status" value="1"/>
</dbReference>
<dbReference type="InterPro" id="IPR002767">
    <property type="entry name" value="Thiamine_BP"/>
</dbReference>
<evidence type="ECO:0000313" key="4">
    <source>
        <dbReference type="Proteomes" id="UP001183202"/>
    </source>
</evidence>
<protein>
    <submittedName>
        <fullName evidence="3">MTH1187 family thiamine-binding protein</fullName>
    </submittedName>
</protein>
<reference evidence="4" key="1">
    <citation type="submission" date="2023-07" db="EMBL/GenBank/DDBJ databases">
        <title>30 novel species of actinomycetes from the DSMZ collection.</title>
        <authorList>
            <person name="Nouioui I."/>
        </authorList>
    </citation>
    <scope>NUCLEOTIDE SEQUENCE [LARGE SCALE GENOMIC DNA]</scope>
    <source>
        <strain evidence="4">DSM 45834</strain>
    </source>
</reference>
<name>A0ABU2ND03_9PSEU</name>
<proteinExistence type="inferred from homology"/>
<dbReference type="PANTHER" id="PTHR33777:SF1">
    <property type="entry name" value="UPF0045 PROTEIN ECM15"/>
    <property type="match status" value="1"/>
</dbReference>
<accession>A0ABU2ND03</accession>
<sequence length="105" mass="10953">MLVAFSVAPSGGGTDSVGDVVAEAVRVVRESGLPNETTSMFTTIEAPTWDEAMEVVKRAVEAVAARAPRVSLVLKADIRPGWTGQLQAKVERVEQALGGTTADDG</sequence>
<comment type="caution">
    <text evidence="3">The sequence shown here is derived from an EMBL/GenBank/DDBJ whole genome shotgun (WGS) entry which is preliminary data.</text>
</comment>
<dbReference type="PANTHER" id="PTHR33777">
    <property type="entry name" value="UPF0045 PROTEIN ECM15"/>
    <property type="match status" value="1"/>
</dbReference>
<feature type="domain" description="Thiamine-binding protein" evidence="2">
    <location>
        <begin position="3"/>
        <end position="94"/>
    </location>
</feature>
<dbReference type="InterPro" id="IPR029756">
    <property type="entry name" value="MTH1187/YkoF-like"/>
</dbReference>
<comment type="similarity">
    <text evidence="1">Belongs to the UPF0045 family.</text>
</comment>
<dbReference type="EMBL" id="JAVREJ010000011">
    <property type="protein sequence ID" value="MDT0351164.1"/>
    <property type="molecule type" value="Genomic_DNA"/>
</dbReference>
<dbReference type="InterPro" id="IPR051614">
    <property type="entry name" value="UPF0045_domain"/>
</dbReference>
<organism evidence="3 4">
    <name type="scientific">Pseudonocardia charpentierae</name>
    <dbReference type="NCBI Taxonomy" id="3075545"/>
    <lineage>
        <taxon>Bacteria</taxon>
        <taxon>Bacillati</taxon>
        <taxon>Actinomycetota</taxon>
        <taxon>Actinomycetes</taxon>
        <taxon>Pseudonocardiales</taxon>
        <taxon>Pseudonocardiaceae</taxon>
        <taxon>Pseudonocardia</taxon>
    </lineage>
</organism>
<keyword evidence="4" id="KW-1185">Reference proteome</keyword>
<evidence type="ECO:0000313" key="3">
    <source>
        <dbReference type="EMBL" id="MDT0351164.1"/>
    </source>
</evidence>